<name>A0A0R3LPR8_9BRAD</name>
<keyword evidence="3" id="KW-1185">Reference proteome</keyword>
<evidence type="ECO:0000313" key="2">
    <source>
        <dbReference type="EMBL" id="KRR09850.1"/>
    </source>
</evidence>
<evidence type="ECO:0000313" key="3">
    <source>
        <dbReference type="Proteomes" id="UP000051913"/>
    </source>
</evidence>
<sequence length="62" mass="7157">MTQRIPENYSAADWRLVTIMGALPPRVPNDDDDDDDEDEDEDNDTEPDDEQPPIVREPDEDE</sequence>
<comment type="caution">
    <text evidence="2">The sequence shown here is derived from an EMBL/GenBank/DDBJ whole genome shotgun (WGS) entry which is preliminary data.</text>
</comment>
<gene>
    <name evidence="2" type="ORF">CP49_29090</name>
</gene>
<dbReference type="EMBL" id="LLXX01000059">
    <property type="protein sequence ID" value="KRR09850.1"/>
    <property type="molecule type" value="Genomic_DNA"/>
</dbReference>
<evidence type="ECO:0000256" key="1">
    <source>
        <dbReference type="SAM" id="MobiDB-lite"/>
    </source>
</evidence>
<protein>
    <submittedName>
        <fullName evidence="2">Uncharacterized protein</fullName>
    </submittedName>
</protein>
<reference evidence="2 3" key="1">
    <citation type="submission" date="2014-03" db="EMBL/GenBank/DDBJ databases">
        <title>Bradyrhizobium valentinum sp. nov., isolated from effective nodules of Lupinus mariae-josephae, a lupine endemic of basic-lime soils in Eastern Spain.</title>
        <authorList>
            <person name="Duran D."/>
            <person name="Rey L."/>
            <person name="Navarro A."/>
            <person name="Busquets A."/>
            <person name="Imperial J."/>
            <person name="Ruiz-Argueso T."/>
        </authorList>
    </citation>
    <scope>NUCLEOTIDE SEQUENCE [LARGE SCALE GENOMIC DNA]</scope>
    <source>
        <strain evidence="2 3">LmjM3</strain>
    </source>
</reference>
<accession>A0A0R3LPR8</accession>
<organism evidence="2 3">
    <name type="scientific">Bradyrhizobium valentinum</name>
    <dbReference type="NCBI Taxonomy" id="1518501"/>
    <lineage>
        <taxon>Bacteria</taxon>
        <taxon>Pseudomonadati</taxon>
        <taxon>Pseudomonadota</taxon>
        <taxon>Alphaproteobacteria</taxon>
        <taxon>Hyphomicrobiales</taxon>
        <taxon>Nitrobacteraceae</taxon>
        <taxon>Bradyrhizobium</taxon>
    </lineage>
</organism>
<feature type="region of interest" description="Disordered" evidence="1">
    <location>
        <begin position="22"/>
        <end position="62"/>
    </location>
</feature>
<feature type="compositionally biased region" description="Acidic residues" evidence="1">
    <location>
        <begin position="30"/>
        <end position="51"/>
    </location>
</feature>
<dbReference type="RefSeq" id="WP_057850080.1">
    <property type="nucleotide sequence ID" value="NZ_LLXX01000059.1"/>
</dbReference>
<dbReference type="Proteomes" id="UP000051913">
    <property type="component" value="Unassembled WGS sequence"/>
</dbReference>
<dbReference type="AlphaFoldDB" id="A0A0R3LPR8"/>
<proteinExistence type="predicted"/>